<organism evidence="1 2">
    <name type="scientific">Eumeta variegata</name>
    <name type="common">Bagworm moth</name>
    <name type="synonym">Eumeta japonica</name>
    <dbReference type="NCBI Taxonomy" id="151549"/>
    <lineage>
        <taxon>Eukaryota</taxon>
        <taxon>Metazoa</taxon>
        <taxon>Ecdysozoa</taxon>
        <taxon>Arthropoda</taxon>
        <taxon>Hexapoda</taxon>
        <taxon>Insecta</taxon>
        <taxon>Pterygota</taxon>
        <taxon>Neoptera</taxon>
        <taxon>Endopterygota</taxon>
        <taxon>Lepidoptera</taxon>
        <taxon>Glossata</taxon>
        <taxon>Ditrysia</taxon>
        <taxon>Tineoidea</taxon>
        <taxon>Psychidae</taxon>
        <taxon>Oiketicinae</taxon>
        <taxon>Eumeta</taxon>
    </lineage>
</organism>
<gene>
    <name evidence="1" type="ORF">EVAR_51957_1</name>
</gene>
<evidence type="ECO:0000313" key="2">
    <source>
        <dbReference type="Proteomes" id="UP000299102"/>
    </source>
</evidence>
<reference evidence="1 2" key="1">
    <citation type="journal article" date="2019" name="Commun. Biol.">
        <title>The bagworm genome reveals a unique fibroin gene that provides high tensile strength.</title>
        <authorList>
            <person name="Kono N."/>
            <person name="Nakamura H."/>
            <person name="Ohtoshi R."/>
            <person name="Tomita M."/>
            <person name="Numata K."/>
            <person name="Arakawa K."/>
        </authorList>
    </citation>
    <scope>NUCLEOTIDE SEQUENCE [LARGE SCALE GENOMIC DNA]</scope>
</reference>
<dbReference type="Proteomes" id="UP000299102">
    <property type="component" value="Unassembled WGS sequence"/>
</dbReference>
<dbReference type="EMBL" id="BGZK01001053">
    <property type="protein sequence ID" value="GBP69794.1"/>
    <property type="molecule type" value="Genomic_DNA"/>
</dbReference>
<dbReference type="AlphaFoldDB" id="A0A4C1Y487"/>
<proteinExistence type="predicted"/>
<evidence type="ECO:0000313" key="1">
    <source>
        <dbReference type="EMBL" id="GBP69794.1"/>
    </source>
</evidence>
<accession>A0A4C1Y487</accession>
<keyword evidence="2" id="KW-1185">Reference proteome</keyword>
<protein>
    <submittedName>
        <fullName evidence="1">Uncharacterized protein</fullName>
    </submittedName>
</protein>
<name>A0A4C1Y487_EUMVA</name>
<comment type="caution">
    <text evidence="1">The sequence shown here is derived from an EMBL/GenBank/DDBJ whole genome shotgun (WGS) entry which is preliminary data.</text>
</comment>
<sequence length="79" mass="8329">MSTSRLGARARCAPRHGAAPAADAGTLRRLVCFGLGKAAQVDRRTASFGLVPPTCDGAIPLFQVRAPPTLAYYMLLLCI</sequence>